<dbReference type="InterPro" id="IPR003344">
    <property type="entry name" value="Big_1_dom"/>
</dbReference>
<dbReference type="PANTHER" id="PTHR39576:SF2">
    <property type="entry name" value="ATTACHING AND EFFACING PROTEIN HOMOLOG-RELATED"/>
    <property type="match status" value="1"/>
</dbReference>
<feature type="domain" description="Big-1" evidence="3">
    <location>
        <begin position="677"/>
        <end position="770"/>
    </location>
</feature>
<sequence length="1710" mass="176425">MRISKSICLLQIGVQFFYSSLCVYSFSFEAIASPTSEKPSAQQKAVSTGEPASASPSSDIQKTDVDADVAGMAAQAGDMLQNDDLSSTIVSGATGKAAQSVEDWLNQFGTAQVKVSTDNNFSLEEAELDLLLPFYDDKTNLFFTQLGSRRVDDRNIINTGLGYRHFSDKWMWGANTFYDRQISENHHQRLGIGSELGWDYLKVSANGYLRLSEWMASSRYEDYDERAANGFDIRTEGYLPAWPQLGASIVYEQYFGNNVDLFNDDDNRQKDPYAVTVGLNYTPFPLMTAGMSQKMGKGDTQDIQVNLSFSYAPSVSLDKQLDPSQVAVRRSLLGSRQDLVNRNNTIVLDYRKQDLISLGLPDKMQGTEGVTLPVHAVVNSKYGLEHIDWQAAELTQHGGKITQDKNSGQYSITLPAYQYGGENNHYIVSGKAYDAKGNGSNISQMNVYVTGYDASVWQASTTATPTTLIADGTSTSVVTVRIAANGQQPVTGVANQLSATLKLTPSATSGSAQTTTAPVQNAKISGFTENAPGVYTSTFTSGNVAGTADVTPVANGTTQLPAARIVLQNADTTPVLSTLSASKTSALANGVDAVQLTAKVLTPEGLPAKGVKVSWSADNASAQLSSAQSVSDDNGLATLSVSSMSVLNTTVSAHLEQGESLKSDVLSFGADTATAQVMSLGADKIQATANNTDKVTLVANVVNAQNQPLTGAKVDWMVEQGSATLSAEQSTTDEKGNAQLTMTSGVAGDVVVSARSGTTEAKKTEAINFAADNASMAITSLTTDKAQALANGTDAITYRVTVTDANGNKVQGAPVSWSSDVTTAKLSASNVTTDAQGEASIQVTTTTASNVIVSAKLAVGSASPAPSVTFTADASTTQLSAVTADKTQALANGADLITLSTKVTDAQGNILANTDVNWSTNPATGTLSGSSTKTNVQGIATVTLASNNVSDYVVTASANGVSAESSSLVFAADAATAKISTLTADKTTGVVAGKDKVTLTAIVVDANNHPVQGATVNWSSDNSTGQFTSASSVTNAEGVATTQFSGTQVQTTTITAAMSGSSKTLSIDLIADAATATVSNVVASKSQALANGADTVTWTATVKDANQNPVNNMAVNWSSDNASLKLSGSSSQTNSGGVATITATSVKTADAIMTAALTTPAGSASASKVSYIADASTTQLSAVTADKTQALANGTDLITLSTKVTDAQGNILANTDVNWSTNPATGTLSGSSTKTNAQGIATVTLSSTSVSDYIVTASTNGVSAKSSSLVFAADAATAKISTLTADKTTGVVAGKDIVTLTATLLDANNHPVQGATVNWSSDNASGIITPVSGVTNASGVVSATLTSTLAQSTVVTASAGSSQKTLPVEFIADASSAKVTIVADKTQVVANGTDAVTWSATVLDANNNPVNGASVDWSRDNANVTLAGSTSQTQANGKATMTGTSLKTGTAIATATLTEQQSSAQATAVTYIADVSTAKLNLTVDRPSVSADGQDFATYKATAMDANDNPITNTTVNWATTLNKLTASSSVTDSSGVATVGISGTAEGNATVTVSLGDASQTNSDVTFVTKFNVDWVIAGYSGKYSTDYVKGHPNLGFIANAPTTGPTSILPDGDDGVSTLTIPMTDEKGNEVTVTFGGQRETVCTKEIFNASNLCRNSDDTRADLSFTVADNKDLPAGVYHGTIHFSARTFDSSVDTSKYEVNVLLTVK</sequence>
<evidence type="ECO:0000313" key="5">
    <source>
        <dbReference type="Proteomes" id="UP000284119"/>
    </source>
</evidence>
<dbReference type="Gene3D" id="2.60.40.10">
    <property type="entry name" value="Immunoglobulins"/>
    <property type="match status" value="11"/>
</dbReference>
<feature type="domain" description="Big-1" evidence="3">
    <location>
        <begin position="1280"/>
        <end position="1371"/>
    </location>
</feature>
<feature type="domain" description="Big-1" evidence="3">
    <location>
        <begin position="1378"/>
        <end position="1472"/>
    </location>
</feature>
<dbReference type="EMBL" id="RAHG01000003">
    <property type="protein sequence ID" value="RJT13879.1"/>
    <property type="molecule type" value="Genomic_DNA"/>
</dbReference>
<reference evidence="4 5" key="1">
    <citation type="submission" date="2018-09" db="EMBL/GenBank/DDBJ databases">
        <authorList>
            <person name="Le Fleche-Mateos A."/>
        </authorList>
    </citation>
    <scope>NUCLEOTIDE SEQUENCE [LARGE SCALE GENOMIC DNA]</scope>
    <source>
        <strain evidence="4 5">DSM 30078</strain>
    </source>
</reference>
<protein>
    <submittedName>
        <fullName evidence="4">Intimin-like protein</fullName>
    </submittedName>
</protein>
<evidence type="ECO:0000259" key="3">
    <source>
        <dbReference type="PROSITE" id="PS51127"/>
    </source>
</evidence>
<gene>
    <name evidence="4" type="ORF">D5396_07735</name>
</gene>
<proteinExistence type="inferred from homology"/>
<feature type="domain" description="Big-1" evidence="3">
    <location>
        <begin position="879"/>
        <end position="971"/>
    </location>
</feature>
<dbReference type="InterPro" id="IPR051715">
    <property type="entry name" value="Intimin-Invasin_domain"/>
</dbReference>
<comment type="similarity">
    <text evidence="1">Belongs to the intimin/invasin family.</text>
</comment>
<dbReference type="InterPro" id="IPR008964">
    <property type="entry name" value="Invasin/intimin_cell_adhesion"/>
</dbReference>
<feature type="compositionally biased region" description="Polar residues" evidence="2">
    <location>
        <begin position="37"/>
        <end position="46"/>
    </location>
</feature>
<dbReference type="SUPFAM" id="SSF49373">
    <property type="entry name" value="Invasin/intimin cell-adhesion fragments"/>
    <property type="match status" value="11"/>
</dbReference>
<feature type="domain" description="Big-1" evidence="3">
    <location>
        <begin position="1180"/>
        <end position="1272"/>
    </location>
</feature>
<comment type="caution">
    <text evidence="4">The sequence shown here is derived from an EMBL/GenBank/DDBJ whole genome shotgun (WGS) entry which is preliminary data.</text>
</comment>
<feature type="domain" description="Big-1" evidence="3">
    <location>
        <begin position="576"/>
        <end position="669"/>
    </location>
</feature>
<accession>A0ABX9P0I5</accession>
<dbReference type="InterPro" id="IPR024519">
    <property type="entry name" value="IAT_beta"/>
</dbReference>
<dbReference type="InterPro" id="IPR038177">
    <property type="entry name" value="IAT_beta_sf"/>
</dbReference>
<evidence type="ECO:0000256" key="1">
    <source>
        <dbReference type="ARBA" id="ARBA00010116"/>
    </source>
</evidence>
<feature type="domain" description="Big-1" evidence="3">
    <location>
        <begin position="1078"/>
        <end position="1172"/>
    </location>
</feature>
<dbReference type="InterPro" id="IPR013783">
    <property type="entry name" value="Ig-like_fold"/>
</dbReference>
<organism evidence="4 5">
    <name type="scientific">Rahnella inusitata</name>
    <dbReference type="NCBI Taxonomy" id="58169"/>
    <lineage>
        <taxon>Bacteria</taxon>
        <taxon>Pseudomonadati</taxon>
        <taxon>Pseudomonadota</taxon>
        <taxon>Gammaproteobacteria</taxon>
        <taxon>Enterobacterales</taxon>
        <taxon>Yersiniaceae</taxon>
        <taxon>Rahnella</taxon>
    </lineage>
</organism>
<feature type="region of interest" description="Disordered" evidence="2">
    <location>
        <begin position="37"/>
        <end position="61"/>
    </location>
</feature>
<dbReference type="PRINTS" id="PR01369">
    <property type="entry name" value="INTIMIN"/>
</dbReference>
<dbReference type="PROSITE" id="PS51127">
    <property type="entry name" value="BIG1"/>
    <property type="match status" value="10"/>
</dbReference>
<feature type="domain" description="Big-1" evidence="3">
    <location>
        <begin position="1479"/>
        <end position="1569"/>
    </location>
</feature>
<evidence type="ECO:0000313" key="4">
    <source>
        <dbReference type="EMBL" id="RJT13879.1"/>
    </source>
</evidence>
<dbReference type="SMART" id="SM00634">
    <property type="entry name" value="BID_1"/>
    <property type="match status" value="10"/>
</dbReference>
<name>A0ABX9P0I5_9GAMM</name>
<dbReference type="PANTHER" id="PTHR39576">
    <property type="entry name" value="ATTACHING AND EFFACING PROTEIN HOMOLOG-RELATED-RELATED"/>
    <property type="match status" value="1"/>
</dbReference>
<dbReference type="Pfam" id="PF02369">
    <property type="entry name" value="Big_1"/>
    <property type="match status" value="10"/>
</dbReference>
<feature type="domain" description="Big-1" evidence="3">
    <location>
        <begin position="979"/>
        <end position="1070"/>
    </location>
</feature>
<dbReference type="Proteomes" id="UP000284119">
    <property type="component" value="Unassembled WGS sequence"/>
</dbReference>
<dbReference type="Gene3D" id="2.40.160.160">
    <property type="entry name" value="Inverse autotransporter, beta-domain"/>
    <property type="match status" value="1"/>
</dbReference>
<feature type="domain" description="Big-1" evidence="3">
    <location>
        <begin position="778"/>
        <end position="871"/>
    </location>
</feature>
<evidence type="ECO:0000256" key="2">
    <source>
        <dbReference type="SAM" id="MobiDB-lite"/>
    </source>
</evidence>
<dbReference type="InterPro" id="IPR003535">
    <property type="entry name" value="Intimin/invasin_bac"/>
</dbReference>
<dbReference type="Pfam" id="PF11924">
    <property type="entry name" value="IAT_beta"/>
    <property type="match status" value="1"/>
</dbReference>
<keyword evidence="5" id="KW-1185">Reference proteome</keyword>